<dbReference type="Pfam" id="PF17766">
    <property type="entry name" value="fn3_6"/>
    <property type="match status" value="1"/>
</dbReference>
<sequence length="153" mass="16956">MLRNAFPKWSPAAIKSALMTTAYTVDNSGKYIRAMSITHDQLILSTPFHHGSGHVDPNKALNPGLVYDIAPSDYEAFLCTIGYTETQMKLFVKDGRKVDCDSVRLSSQGDLNYPSFSVVFESGRTQTVKYKRMVTNVGTSADAVYKIRSALHI</sequence>
<gene>
    <name evidence="4" type="ORF">MKW98_015080</name>
</gene>
<accession>A0AAD4S7U3</accession>
<organism evidence="4 5">
    <name type="scientific">Papaver atlanticum</name>
    <dbReference type="NCBI Taxonomy" id="357466"/>
    <lineage>
        <taxon>Eukaryota</taxon>
        <taxon>Viridiplantae</taxon>
        <taxon>Streptophyta</taxon>
        <taxon>Embryophyta</taxon>
        <taxon>Tracheophyta</taxon>
        <taxon>Spermatophyta</taxon>
        <taxon>Magnoliopsida</taxon>
        <taxon>Ranunculales</taxon>
        <taxon>Papaveraceae</taxon>
        <taxon>Papaveroideae</taxon>
        <taxon>Papaver</taxon>
    </lineage>
</organism>
<evidence type="ECO:0000313" key="4">
    <source>
        <dbReference type="EMBL" id="KAI3871180.1"/>
    </source>
</evidence>
<dbReference type="Proteomes" id="UP001202328">
    <property type="component" value="Unassembled WGS sequence"/>
</dbReference>
<evidence type="ECO:0000256" key="1">
    <source>
        <dbReference type="ARBA" id="ARBA00011073"/>
    </source>
</evidence>
<dbReference type="GO" id="GO:0006508">
    <property type="term" value="P:proteolysis"/>
    <property type="evidence" value="ECO:0007669"/>
    <property type="project" value="InterPro"/>
</dbReference>
<keyword evidence="2" id="KW-0732">Signal</keyword>
<keyword evidence="5" id="KW-1185">Reference proteome</keyword>
<feature type="domain" description="Subtilisin-like protease fibronectin type-III" evidence="3">
    <location>
        <begin position="110"/>
        <end position="148"/>
    </location>
</feature>
<dbReference type="Gene3D" id="3.40.50.200">
    <property type="entry name" value="Peptidase S8/S53 domain"/>
    <property type="match status" value="1"/>
</dbReference>
<dbReference type="GO" id="GO:0004252">
    <property type="term" value="F:serine-type endopeptidase activity"/>
    <property type="evidence" value="ECO:0007669"/>
    <property type="project" value="InterPro"/>
</dbReference>
<proteinExistence type="inferred from homology"/>
<dbReference type="EMBL" id="JAJJMB010013076">
    <property type="protein sequence ID" value="KAI3871180.1"/>
    <property type="molecule type" value="Genomic_DNA"/>
</dbReference>
<evidence type="ECO:0000313" key="5">
    <source>
        <dbReference type="Proteomes" id="UP001202328"/>
    </source>
</evidence>
<reference evidence="4" key="1">
    <citation type="submission" date="2022-04" db="EMBL/GenBank/DDBJ databases">
        <title>A functionally conserved STORR gene fusion in Papaver species that diverged 16.8 million years ago.</title>
        <authorList>
            <person name="Catania T."/>
        </authorList>
    </citation>
    <scope>NUCLEOTIDE SEQUENCE</scope>
    <source>
        <strain evidence="4">S-188037</strain>
    </source>
</reference>
<dbReference type="SUPFAM" id="SSF52743">
    <property type="entry name" value="Subtilisin-like"/>
    <property type="match status" value="1"/>
</dbReference>
<dbReference type="PANTHER" id="PTHR10795">
    <property type="entry name" value="PROPROTEIN CONVERTASE SUBTILISIN/KEXIN"/>
    <property type="match status" value="1"/>
</dbReference>
<protein>
    <recommendedName>
        <fullName evidence="3">Subtilisin-like protease fibronectin type-III domain-containing protein</fullName>
    </recommendedName>
</protein>
<dbReference type="InterPro" id="IPR036852">
    <property type="entry name" value="Peptidase_S8/S53_dom_sf"/>
</dbReference>
<dbReference type="InterPro" id="IPR045051">
    <property type="entry name" value="SBT"/>
</dbReference>
<evidence type="ECO:0000256" key="2">
    <source>
        <dbReference type="ARBA" id="ARBA00022729"/>
    </source>
</evidence>
<evidence type="ECO:0000259" key="3">
    <source>
        <dbReference type="Pfam" id="PF17766"/>
    </source>
</evidence>
<comment type="caution">
    <text evidence="4">The sequence shown here is derived from an EMBL/GenBank/DDBJ whole genome shotgun (WGS) entry which is preliminary data.</text>
</comment>
<dbReference type="AlphaFoldDB" id="A0AAD4S7U3"/>
<dbReference type="InterPro" id="IPR041469">
    <property type="entry name" value="Subtilisin-like_FN3"/>
</dbReference>
<name>A0AAD4S7U3_9MAGN</name>
<comment type="similarity">
    <text evidence="1">Belongs to the peptidase S8 family.</text>
</comment>
<dbReference type="Gene3D" id="2.60.40.2310">
    <property type="match status" value="1"/>
</dbReference>